<name>A0A0F8VTX8_9ZZZZ</name>
<comment type="caution">
    <text evidence="2">The sequence shown here is derived from an EMBL/GenBank/DDBJ whole genome shotgun (WGS) entry which is preliminary data.</text>
</comment>
<evidence type="ECO:0000256" key="1">
    <source>
        <dbReference type="SAM" id="MobiDB-lite"/>
    </source>
</evidence>
<feature type="non-terminal residue" evidence="2">
    <location>
        <position position="58"/>
    </location>
</feature>
<accession>A0A0F8VTX8</accession>
<organism evidence="2">
    <name type="scientific">marine sediment metagenome</name>
    <dbReference type="NCBI Taxonomy" id="412755"/>
    <lineage>
        <taxon>unclassified sequences</taxon>
        <taxon>metagenomes</taxon>
        <taxon>ecological metagenomes</taxon>
    </lineage>
</organism>
<proteinExistence type="predicted"/>
<dbReference type="AlphaFoldDB" id="A0A0F8VTX8"/>
<sequence>MIRGLLCIALFLAVVASLTVGCGEEEVSLTPSPQPQDGQAAPANGLPMDFETIDMGQY</sequence>
<reference evidence="2" key="1">
    <citation type="journal article" date="2015" name="Nature">
        <title>Complex archaea that bridge the gap between prokaryotes and eukaryotes.</title>
        <authorList>
            <person name="Spang A."/>
            <person name="Saw J.H."/>
            <person name="Jorgensen S.L."/>
            <person name="Zaremba-Niedzwiedzka K."/>
            <person name="Martijn J."/>
            <person name="Lind A.E."/>
            <person name="van Eijk R."/>
            <person name="Schleper C."/>
            <person name="Guy L."/>
            <person name="Ettema T.J."/>
        </authorList>
    </citation>
    <scope>NUCLEOTIDE SEQUENCE</scope>
</reference>
<feature type="region of interest" description="Disordered" evidence="1">
    <location>
        <begin position="26"/>
        <end position="48"/>
    </location>
</feature>
<gene>
    <name evidence="2" type="ORF">LCGC14_3151180</name>
</gene>
<evidence type="ECO:0000313" key="2">
    <source>
        <dbReference type="EMBL" id="KKK47833.1"/>
    </source>
</evidence>
<dbReference type="PROSITE" id="PS51257">
    <property type="entry name" value="PROKAR_LIPOPROTEIN"/>
    <property type="match status" value="1"/>
</dbReference>
<protein>
    <submittedName>
        <fullName evidence="2">Uncharacterized protein</fullName>
    </submittedName>
</protein>
<dbReference type="EMBL" id="LAZR01069372">
    <property type="protein sequence ID" value="KKK47833.1"/>
    <property type="molecule type" value="Genomic_DNA"/>
</dbReference>